<evidence type="ECO:0000313" key="1">
    <source>
        <dbReference type="EMBL" id="CDF84563.1"/>
    </source>
</evidence>
<dbReference type="PATRIC" id="fig|1301098.3.peg.3243"/>
<proteinExistence type="predicted"/>
<protein>
    <submittedName>
        <fullName evidence="1">Uncharacterized protein</fullName>
    </submittedName>
</protein>
<dbReference type="EMBL" id="HG322950">
    <property type="protein sequence ID" value="CDF84563.1"/>
    <property type="molecule type" value="Genomic_DNA"/>
</dbReference>
<gene>
    <name evidence="1" type="ORF">PKB_3218</name>
    <name evidence="2" type="ORF">PKB_3566</name>
</gene>
<dbReference type="STRING" id="1301098.PKB_3218"/>
<dbReference type="AlphaFoldDB" id="A0A024HJE6"/>
<evidence type="ECO:0000313" key="3">
    <source>
        <dbReference type="Proteomes" id="UP000025241"/>
    </source>
</evidence>
<sequence length="134" mass="15561">MELGYSFSMAIPRPPRLMHYKLDGRRSVPCDSLVEWSMWMAEGDRRVAETWIDDVRISTVFLGLDHNHALGGDPLLFETMVFVDGETHEMRRYFIWEEAEAGHAEMTELIRAEMEAAQVRAAKAWEQVYARLKV</sequence>
<dbReference type="KEGG" id="pkc:PKB_3566"/>
<reference evidence="1 3" key="1">
    <citation type="submission" date="2013-03" db="EMBL/GenBank/DDBJ databases">
        <authorList>
            <person name="Linke B."/>
        </authorList>
    </citation>
    <scope>NUCLEOTIDE SEQUENCE [LARGE SCALE GENOMIC DNA]</scope>
    <source>
        <strain evidence="1 3">B13</strain>
    </source>
</reference>
<dbReference type="KEGG" id="pkc:PKB_3218"/>
<keyword evidence="3" id="KW-1185">Reference proteome</keyword>
<organism evidence="1 3">
    <name type="scientific">Pseudomonas knackmussii (strain DSM 6978 / CCUG 54928 / LMG 23759 / B13)</name>
    <dbReference type="NCBI Taxonomy" id="1301098"/>
    <lineage>
        <taxon>Bacteria</taxon>
        <taxon>Pseudomonadati</taxon>
        <taxon>Pseudomonadota</taxon>
        <taxon>Gammaproteobacteria</taxon>
        <taxon>Pseudomonadales</taxon>
        <taxon>Pseudomonadaceae</taxon>
        <taxon>Pseudomonas</taxon>
    </lineage>
</organism>
<dbReference type="EMBL" id="HG322950">
    <property type="protein sequence ID" value="CDF84907.1"/>
    <property type="molecule type" value="Genomic_DNA"/>
</dbReference>
<dbReference type="HOGENOM" id="CLU_2082783_0_0_6"/>
<evidence type="ECO:0000313" key="2">
    <source>
        <dbReference type="EMBL" id="CDF84907.1"/>
    </source>
</evidence>
<accession>A0A024HJE6</accession>
<dbReference type="Proteomes" id="UP000025241">
    <property type="component" value="Chromosome I"/>
</dbReference>
<dbReference type="OrthoDB" id="6925224at2"/>
<name>A0A024HJE6_PSEKB</name>
<dbReference type="eggNOG" id="ENOG5033FR1">
    <property type="taxonomic scope" value="Bacteria"/>
</dbReference>
<reference evidence="1 3" key="2">
    <citation type="submission" date="2014-05" db="EMBL/GenBank/DDBJ databases">
        <title>Genome sequence of the 3-chlorobenzoate degrading bacterium Pseudomonas knackmussii B13 shows multiple evidence for horizontal gene transfer.</title>
        <authorList>
            <person name="Miyazaki R."/>
            <person name="Bertelli C."/>
            <person name="Falquet L."/>
            <person name="Robinson-Rechavi M."/>
            <person name="Gharib W."/>
            <person name="Roy S."/>
            <person name="Van der Meer J.R."/>
        </authorList>
    </citation>
    <scope>NUCLEOTIDE SEQUENCE [LARGE SCALE GENOMIC DNA]</scope>
    <source>
        <strain evidence="1 3">B13</strain>
    </source>
</reference>